<organism evidence="2 3">
    <name type="scientific">Postia placenta MAD-698-R-SB12</name>
    <dbReference type="NCBI Taxonomy" id="670580"/>
    <lineage>
        <taxon>Eukaryota</taxon>
        <taxon>Fungi</taxon>
        <taxon>Dikarya</taxon>
        <taxon>Basidiomycota</taxon>
        <taxon>Agaricomycotina</taxon>
        <taxon>Agaricomycetes</taxon>
        <taxon>Polyporales</taxon>
        <taxon>Adustoporiaceae</taxon>
        <taxon>Rhodonia</taxon>
    </lineage>
</organism>
<name>A0A1X6MHY1_9APHY</name>
<dbReference type="AlphaFoldDB" id="A0A1X6MHY1"/>
<dbReference type="EMBL" id="KZ110651">
    <property type="protein sequence ID" value="OSX56027.1"/>
    <property type="molecule type" value="Genomic_DNA"/>
</dbReference>
<sequence length="99" mass="11288">MSISGPSKQAGASSNEGTIKSQKDLDRRKFGLEFLHPDWRKKLSSTDKAGVIRFNVREMEVAAGGPWERKYNNLFPWNHHAELLVTQGLVWKNYPDDVC</sequence>
<evidence type="ECO:0000313" key="2">
    <source>
        <dbReference type="EMBL" id="OSX56027.1"/>
    </source>
</evidence>
<dbReference type="OrthoDB" id="10426150at2759"/>
<proteinExistence type="predicted"/>
<keyword evidence="3" id="KW-1185">Reference proteome</keyword>
<reference evidence="2 3" key="1">
    <citation type="submission" date="2017-04" db="EMBL/GenBank/DDBJ databases">
        <title>Genome Sequence of the Model Brown-Rot Fungus Postia placenta SB12.</title>
        <authorList>
            <consortium name="DOE Joint Genome Institute"/>
            <person name="Gaskell J."/>
            <person name="Kersten P."/>
            <person name="Larrondo L.F."/>
            <person name="Canessa P."/>
            <person name="Martinez D."/>
            <person name="Hibbett D."/>
            <person name="Schmoll M."/>
            <person name="Kubicek C.P."/>
            <person name="Martinez A.T."/>
            <person name="Yadav J."/>
            <person name="Master E."/>
            <person name="Magnuson J.K."/>
            <person name="James T."/>
            <person name="Yaver D."/>
            <person name="Berka R."/>
            <person name="Labutti K."/>
            <person name="Lipzen A."/>
            <person name="Aerts A."/>
            <person name="Barry K."/>
            <person name="Henrissat B."/>
            <person name="Blanchette R."/>
            <person name="Grigoriev I."/>
            <person name="Cullen D."/>
        </authorList>
    </citation>
    <scope>NUCLEOTIDE SEQUENCE [LARGE SCALE GENOMIC DNA]</scope>
    <source>
        <strain evidence="2 3">MAD-698-R-SB12</strain>
    </source>
</reference>
<protein>
    <submittedName>
        <fullName evidence="2">Uncharacterized protein</fullName>
    </submittedName>
</protein>
<feature type="region of interest" description="Disordered" evidence="1">
    <location>
        <begin position="1"/>
        <end position="24"/>
    </location>
</feature>
<evidence type="ECO:0000313" key="3">
    <source>
        <dbReference type="Proteomes" id="UP000194127"/>
    </source>
</evidence>
<accession>A0A1X6MHY1</accession>
<dbReference type="RefSeq" id="XP_024332821.1">
    <property type="nucleotide sequence ID" value="XM_024481600.1"/>
</dbReference>
<gene>
    <name evidence="2" type="ORF">POSPLADRAFT_1063065</name>
</gene>
<dbReference type="Proteomes" id="UP000194127">
    <property type="component" value="Unassembled WGS sequence"/>
</dbReference>
<feature type="compositionally biased region" description="Polar residues" evidence="1">
    <location>
        <begin position="1"/>
        <end position="20"/>
    </location>
</feature>
<dbReference type="GeneID" id="36326550"/>
<evidence type="ECO:0000256" key="1">
    <source>
        <dbReference type="SAM" id="MobiDB-lite"/>
    </source>
</evidence>